<evidence type="ECO:0000256" key="1">
    <source>
        <dbReference type="ARBA" id="ARBA00004141"/>
    </source>
</evidence>
<dbReference type="Pfam" id="PF00892">
    <property type="entry name" value="EamA"/>
    <property type="match status" value="2"/>
</dbReference>
<dbReference type="InterPro" id="IPR037185">
    <property type="entry name" value="EmrE-like"/>
</dbReference>
<evidence type="ECO:0000259" key="6">
    <source>
        <dbReference type="Pfam" id="PF00892"/>
    </source>
</evidence>
<proteinExistence type="predicted"/>
<dbReference type="Proteomes" id="UP000283087">
    <property type="component" value="Unassembled WGS sequence"/>
</dbReference>
<evidence type="ECO:0000313" key="7">
    <source>
        <dbReference type="EMBL" id="RTE64967.1"/>
    </source>
</evidence>
<keyword evidence="8" id="KW-1185">Reference proteome</keyword>
<evidence type="ECO:0000256" key="4">
    <source>
        <dbReference type="ARBA" id="ARBA00023136"/>
    </source>
</evidence>
<evidence type="ECO:0000256" key="3">
    <source>
        <dbReference type="ARBA" id="ARBA00022989"/>
    </source>
</evidence>
<feature type="transmembrane region" description="Helical" evidence="5">
    <location>
        <begin position="227"/>
        <end position="246"/>
    </location>
</feature>
<comment type="subcellular location">
    <subcellularLocation>
        <location evidence="1">Membrane</location>
        <topology evidence="1">Multi-pass membrane protein</topology>
    </subcellularLocation>
</comment>
<sequence length="275" mass="30062">MSGTLFSFCLMAIGARELSGELSVFQILLCRSVIGLLCICISIVISISTQKINLRTDRLGLNIFRNIFHFAGQYGWFLGIGALPLAEVFALEFTVPIWTLIIAAIFLKEKITLTKIVSVLLGMAGVLIIVQPGYAIVDPISFIVLGAAVCYAISHTATKSLSASESAISILFYMCLIQLPIGLLLSIGNWSWPVGLQWLWLIIIGMTALSAHFCMAKAMQYAEVTKVITLDFLRLPLIALVGISLYAETFEISLVLGGALMFIANLVVLRRRRVS</sequence>
<feature type="transmembrane region" description="Helical" evidence="5">
    <location>
        <begin position="252"/>
        <end position="269"/>
    </location>
</feature>
<dbReference type="GO" id="GO:0016020">
    <property type="term" value="C:membrane"/>
    <property type="evidence" value="ECO:0007669"/>
    <property type="project" value="UniProtKB-SubCell"/>
</dbReference>
<evidence type="ECO:0000256" key="2">
    <source>
        <dbReference type="ARBA" id="ARBA00022692"/>
    </source>
</evidence>
<dbReference type="SUPFAM" id="SSF103481">
    <property type="entry name" value="Multidrug resistance efflux transporter EmrE"/>
    <property type="match status" value="2"/>
</dbReference>
<keyword evidence="3 5" id="KW-1133">Transmembrane helix</keyword>
<name>A0A430KN95_9GAMM</name>
<accession>A0A430KN95</accession>
<feature type="domain" description="EamA" evidence="6">
    <location>
        <begin position="5"/>
        <end position="130"/>
    </location>
</feature>
<dbReference type="OrthoDB" id="148351at2"/>
<gene>
    <name evidence="7" type="ORF">EH243_14710</name>
</gene>
<feature type="transmembrane region" description="Helical" evidence="5">
    <location>
        <begin position="116"/>
        <end position="134"/>
    </location>
</feature>
<feature type="transmembrane region" description="Helical" evidence="5">
    <location>
        <begin position="59"/>
        <end position="82"/>
    </location>
</feature>
<feature type="transmembrane region" description="Helical" evidence="5">
    <location>
        <begin position="198"/>
        <end position="215"/>
    </location>
</feature>
<reference evidence="7 8" key="1">
    <citation type="submission" date="2018-11" db="EMBL/GenBank/DDBJ databases">
        <title>The draft genome sequence of Amphritea opalescens ANRC-JH13T.</title>
        <authorList>
            <person name="Fang Z."/>
            <person name="Zhang Y."/>
            <person name="Han X."/>
        </authorList>
    </citation>
    <scope>NUCLEOTIDE SEQUENCE [LARGE SCALE GENOMIC DNA]</scope>
    <source>
        <strain evidence="7 8">ANRC-JH13</strain>
    </source>
</reference>
<comment type="caution">
    <text evidence="7">The sequence shown here is derived from an EMBL/GenBank/DDBJ whole genome shotgun (WGS) entry which is preliminary data.</text>
</comment>
<feature type="transmembrane region" description="Helical" evidence="5">
    <location>
        <begin position="140"/>
        <end position="158"/>
    </location>
</feature>
<evidence type="ECO:0000256" key="5">
    <source>
        <dbReference type="SAM" id="Phobius"/>
    </source>
</evidence>
<dbReference type="PANTHER" id="PTHR22911">
    <property type="entry name" value="ACYL-MALONYL CONDENSING ENZYME-RELATED"/>
    <property type="match status" value="1"/>
</dbReference>
<keyword evidence="2 5" id="KW-0812">Transmembrane</keyword>
<keyword evidence="4 5" id="KW-0472">Membrane</keyword>
<organism evidence="7 8">
    <name type="scientific">Amphritea opalescens</name>
    <dbReference type="NCBI Taxonomy" id="2490544"/>
    <lineage>
        <taxon>Bacteria</taxon>
        <taxon>Pseudomonadati</taxon>
        <taxon>Pseudomonadota</taxon>
        <taxon>Gammaproteobacteria</taxon>
        <taxon>Oceanospirillales</taxon>
        <taxon>Oceanospirillaceae</taxon>
        <taxon>Amphritea</taxon>
    </lineage>
</organism>
<protein>
    <submittedName>
        <fullName evidence="7">DMT family transporter</fullName>
    </submittedName>
</protein>
<feature type="transmembrane region" description="Helical" evidence="5">
    <location>
        <begin position="88"/>
        <end position="107"/>
    </location>
</feature>
<dbReference type="EMBL" id="RQXW01000015">
    <property type="protein sequence ID" value="RTE64967.1"/>
    <property type="molecule type" value="Genomic_DNA"/>
</dbReference>
<feature type="domain" description="EamA" evidence="6">
    <location>
        <begin position="142"/>
        <end position="269"/>
    </location>
</feature>
<dbReference type="PANTHER" id="PTHR22911:SF6">
    <property type="entry name" value="SOLUTE CARRIER FAMILY 35 MEMBER G1"/>
    <property type="match status" value="1"/>
</dbReference>
<evidence type="ECO:0000313" key="8">
    <source>
        <dbReference type="Proteomes" id="UP000283087"/>
    </source>
</evidence>
<feature type="transmembrane region" description="Helical" evidence="5">
    <location>
        <begin position="24"/>
        <end position="47"/>
    </location>
</feature>
<dbReference type="AlphaFoldDB" id="A0A430KN95"/>
<feature type="transmembrane region" description="Helical" evidence="5">
    <location>
        <begin position="170"/>
        <end position="192"/>
    </location>
</feature>
<dbReference type="InterPro" id="IPR000620">
    <property type="entry name" value="EamA_dom"/>
</dbReference>